<evidence type="ECO:0000256" key="4">
    <source>
        <dbReference type="ARBA" id="ARBA00024953"/>
    </source>
</evidence>
<dbReference type="PANTHER" id="PTHR32194">
    <property type="entry name" value="METALLOPROTEASE TLDD"/>
    <property type="match status" value="1"/>
</dbReference>
<dbReference type="AlphaFoldDB" id="A0A183IMI1"/>
<dbReference type="GO" id="GO:0005634">
    <property type="term" value="C:nucleus"/>
    <property type="evidence" value="ECO:0007669"/>
    <property type="project" value="UniProtKB-SubCell"/>
</dbReference>
<keyword evidence="3" id="KW-0647">Proteasome</keyword>
<evidence type="ECO:0000313" key="6">
    <source>
        <dbReference type="EMBL" id="VDP05496.1"/>
    </source>
</evidence>
<dbReference type="GO" id="GO:0005737">
    <property type="term" value="C:cytoplasm"/>
    <property type="evidence" value="ECO:0007669"/>
    <property type="project" value="TreeGrafter"/>
</dbReference>
<comment type="subcellular location">
    <subcellularLocation>
        <location evidence="1">Nucleus</location>
    </subcellularLocation>
</comment>
<organism evidence="8">
    <name type="scientific">Soboliphyme baturini</name>
    <dbReference type="NCBI Taxonomy" id="241478"/>
    <lineage>
        <taxon>Eukaryota</taxon>
        <taxon>Metazoa</taxon>
        <taxon>Ecdysozoa</taxon>
        <taxon>Nematoda</taxon>
        <taxon>Enoplea</taxon>
        <taxon>Dorylaimia</taxon>
        <taxon>Dioctophymatida</taxon>
        <taxon>Dioctophymatoidea</taxon>
        <taxon>Soboliphymatidae</taxon>
        <taxon>Soboliphyme</taxon>
    </lineage>
</organism>
<dbReference type="InterPro" id="IPR029055">
    <property type="entry name" value="Ntn_hydrolases_N"/>
</dbReference>
<evidence type="ECO:0000313" key="8">
    <source>
        <dbReference type="WBParaSite" id="SBAD_0000502501-mRNA-1"/>
    </source>
</evidence>
<dbReference type="GO" id="GO:0051603">
    <property type="term" value="P:proteolysis involved in protein catabolic process"/>
    <property type="evidence" value="ECO:0007669"/>
    <property type="project" value="InterPro"/>
</dbReference>
<dbReference type="PROSITE" id="PS51476">
    <property type="entry name" value="PROTEASOME_BETA_2"/>
    <property type="match status" value="1"/>
</dbReference>
<reference evidence="8" key="1">
    <citation type="submission" date="2016-06" db="UniProtKB">
        <authorList>
            <consortium name="WormBaseParasite"/>
        </authorList>
    </citation>
    <scope>IDENTIFICATION</scope>
</reference>
<keyword evidence="2" id="KW-0963">Cytoplasm</keyword>
<gene>
    <name evidence="6" type="ORF">SBAD_LOCUS4827</name>
</gene>
<proteinExistence type="predicted"/>
<dbReference type="PROSITE" id="PS00854">
    <property type="entry name" value="PROTEASOME_BETA_1"/>
    <property type="match status" value="1"/>
</dbReference>
<name>A0A183IMI1_9BILA</name>
<dbReference type="InterPro" id="IPR016050">
    <property type="entry name" value="Proteasome_bsu_CS"/>
</dbReference>
<dbReference type="SUPFAM" id="SSF56235">
    <property type="entry name" value="N-terminal nucleophile aminohydrolases (Ntn hydrolases)"/>
    <property type="match status" value="1"/>
</dbReference>
<sequence>MSYNGGTLLAMRGDHCVAIGSDLRLGSRFLTVMTDKEKVYKIGDRLYLGIAGLDTDAQTIVQRMLFRRNVYELRENRHVSPKVFVRMLSNLLYEMRFGPYFCEPIVAGLEPKTYEPYIAGMDLIGCVTEPEDFVTTGTGALQLYGLCENVWQKNMVY</sequence>
<dbReference type="WBParaSite" id="SBAD_0000502501-mRNA-1">
    <property type="protein sequence ID" value="SBAD_0000502501-mRNA-1"/>
    <property type="gene ID" value="SBAD_0000502501"/>
</dbReference>
<protein>
    <submittedName>
        <fullName evidence="8">Proteasome subunit beta type-3</fullName>
    </submittedName>
</protein>
<dbReference type="Pfam" id="PF00227">
    <property type="entry name" value="Proteasome"/>
    <property type="match status" value="1"/>
</dbReference>
<accession>A0A183IMI1</accession>
<comment type="function">
    <text evidence="4">Non-catalytic component of the proteasome, a multicatalytic proteinase complex which is characterized by its ability to cleave peptides with Arg, Phe, Tyr, Leu, and Glu adjacent to the leaving group at neutral or slightly basic pH. The proteasome has an ATP-dependent proteolytic activity.</text>
</comment>
<dbReference type="InterPro" id="IPR023333">
    <property type="entry name" value="Proteasome_suB-type"/>
</dbReference>
<evidence type="ECO:0000256" key="1">
    <source>
        <dbReference type="ARBA" id="ARBA00004123"/>
    </source>
</evidence>
<evidence type="ECO:0000256" key="3">
    <source>
        <dbReference type="ARBA" id="ARBA00022942"/>
    </source>
</evidence>
<keyword evidence="7" id="KW-1185">Reference proteome</keyword>
<dbReference type="EMBL" id="UZAM01008575">
    <property type="protein sequence ID" value="VDP05496.1"/>
    <property type="molecule type" value="Genomic_DNA"/>
</dbReference>
<dbReference type="Proteomes" id="UP000270296">
    <property type="component" value="Unassembled WGS sequence"/>
</dbReference>
<evidence type="ECO:0000256" key="2">
    <source>
        <dbReference type="ARBA" id="ARBA00022490"/>
    </source>
</evidence>
<dbReference type="PANTHER" id="PTHR32194:SF10">
    <property type="entry name" value="PROTEASOME SUBUNIT BETA TYPE-3"/>
    <property type="match status" value="1"/>
</dbReference>
<comment type="subunit">
    <text evidence="5">The 26S proteasome consists of a 20S proteasome core and two 19S regulatory subunits. The 20S proteasome core is composed of 28 subunits that are arranged in four stacked rings, resulting in a barrel-shaped structure. The two end rings are each formed by seven alpha subunits, and the two central rings are each formed by seven beta subunits. The catalytic chamber with the active sites is on the inside of the barrel.</text>
</comment>
<reference evidence="6 7" key="2">
    <citation type="submission" date="2018-11" db="EMBL/GenBank/DDBJ databases">
        <authorList>
            <consortium name="Pathogen Informatics"/>
        </authorList>
    </citation>
    <scope>NUCLEOTIDE SEQUENCE [LARGE SCALE GENOMIC DNA]</scope>
</reference>
<dbReference type="Gene3D" id="3.60.20.10">
    <property type="entry name" value="Glutamine Phosphoribosylpyrophosphate, subunit 1, domain 1"/>
    <property type="match status" value="1"/>
</dbReference>
<dbReference type="GO" id="GO:0005839">
    <property type="term" value="C:proteasome core complex"/>
    <property type="evidence" value="ECO:0007669"/>
    <property type="project" value="InterPro"/>
</dbReference>
<dbReference type="OrthoDB" id="204949at2759"/>
<evidence type="ECO:0000313" key="7">
    <source>
        <dbReference type="Proteomes" id="UP000270296"/>
    </source>
</evidence>
<evidence type="ECO:0000256" key="5">
    <source>
        <dbReference type="ARBA" id="ARBA00026071"/>
    </source>
</evidence>
<dbReference type="InterPro" id="IPR001353">
    <property type="entry name" value="Proteasome_sua/b"/>
</dbReference>